<reference evidence="2 3" key="1">
    <citation type="journal article" date="2016" name="Nat. Commun.">
        <title>Thousands of microbial genomes shed light on interconnected biogeochemical processes in an aquifer system.</title>
        <authorList>
            <person name="Anantharaman K."/>
            <person name="Brown C.T."/>
            <person name="Hug L.A."/>
            <person name="Sharon I."/>
            <person name="Castelle C.J."/>
            <person name="Probst A.J."/>
            <person name="Thomas B.C."/>
            <person name="Singh A."/>
            <person name="Wilkins M.J."/>
            <person name="Karaoz U."/>
            <person name="Brodie E.L."/>
            <person name="Williams K.H."/>
            <person name="Hubbard S.S."/>
            <person name="Banfield J.F."/>
        </authorList>
    </citation>
    <scope>NUCLEOTIDE SEQUENCE [LARGE SCALE GENOMIC DNA]</scope>
</reference>
<organism evidence="2 3">
    <name type="scientific">Candidatus Lloydbacteria bacterium RIFCSPHIGHO2_01_FULL_41_20</name>
    <dbReference type="NCBI Taxonomy" id="1798657"/>
    <lineage>
        <taxon>Bacteria</taxon>
        <taxon>Candidatus Lloydiibacteriota</taxon>
    </lineage>
</organism>
<feature type="transmembrane region" description="Helical" evidence="1">
    <location>
        <begin position="6"/>
        <end position="27"/>
    </location>
</feature>
<keyword evidence="1" id="KW-0472">Membrane</keyword>
<evidence type="ECO:0000313" key="2">
    <source>
        <dbReference type="EMBL" id="OGZ03796.1"/>
    </source>
</evidence>
<accession>A0A1G2CQY2</accession>
<feature type="transmembrane region" description="Helical" evidence="1">
    <location>
        <begin position="63"/>
        <end position="81"/>
    </location>
</feature>
<feature type="transmembrane region" description="Helical" evidence="1">
    <location>
        <begin position="140"/>
        <end position="157"/>
    </location>
</feature>
<keyword evidence="1" id="KW-0812">Transmembrane</keyword>
<evidence type="ECO:0000256" key="1">
    <source>
        <dbReference type="SAM" id="Phobius"/>
    </source>
</evidence>
<feature type="transmembrane region" description="Helical" evidence="1">
    <location>
        <begin position="34"/>
        <end position="51"/>
    </location>
</feature>
<feature type="transmembrane region" description="Helical" evidence="1">
    <location>
        <begin position="101"/>
        <end position="120"/>
    </location>
</feature>
<comment type="caution">
    <text evidence="2">The sequence shown here is derived from an EMBL/GenBank/DDBJ whole genome shotgun (WGS) entry which is preliminary data.</text>
</comment>
<dbReference type="AlphaFoldDB" id="A0A1G2CQY2"/>
<evidence type="ECO:0008006" key="4">
    <source>
        <dbReference type="Google" id="ProtNLM"/>
    </source>
</evidence>
<gene>
    <name evidence="2" type="ORF">A2648_02470</name>
</gene>
<dbReference type="Proteomes" id="UP000178841">
    <property type="component" value="Unassembled WGS sequence"/>
</dbReference>
<evidence type="ECO:0000313" key="3">
    <source>
        <dbReference type="Proteomes" id="UP000178841"/>
    </source>
</evidence>
<proteinExistence type="predicted"/>
<sequence length="226" mass="25315">MMLITPIFYITGALFSLTIAIGTYFSYREAKNKGLWYLALSFLFLSLHSFSLSVPSLIDGKNLILIAWGYILGMIFLYLLLLSALRVQTALHRGFMWKHSFIINTIILGIGVSVIWILVSDFHLPVISPRGTIFWNVNPVAGWLTGITSLIYGLMWADFFQQEKNMVSQNLSKIKMSILSFDGIMLGIAGLLVFTSNNETETIIGHSLFILACVLTLITLILPSKK</sequence>
<dbReference type="EMBL" id="MHLH01000015">
    <property type="protein sequence ID" value="OGZ03796.1"/>
    <property type="molecule type" value="Genomic_DNA"/>
</dbReference>
<keyword evidence="1" id="KW-1133">Transmembrane helix</keyword>
<dbReference type="STRING" id="1798657.A2648_02470"/>
<feature type="transmembrane region" description="Helical" evidence="1">
    <location>
        <begin position="203"/>
        <end position="222"/>
    </location>
</feature>
<protein>
    <recommendedName>
        <fullName evidence="4">Histidine kinase N-terminal 7TM region domain-containing protein</fullName>
    </recommendedName>
</protein>
<feature type="transmembrane region" description="Helical" evidence="1">
    <location>
        <begin position="178"/>
        <end position="197"/>
    </location>
</feature>
<name>A0A1G2CQY2_9BACT</name>